<evidence type="ECO:0000313" key="15">
    <source>
        <dbReference type="EMBL" id="MBM7589725.1"/>
    </source>
</evidence>
<dbReference type="NCBIfam" id="TIGR00097">
    <property type="entry name" value="HMP-P_kinase"/>
    <property type="match status" value="1"/>
</dbReference>
<dbReference type="RefSeq" id="WP_204517444.1">
    <property type="nucleotide sequence ID" value="NZ_BAABIN010000038.1"/>
</dbReference>
<comment type="similarity">
    <text evidence="1">Belongs to the ThiD family.</text>
</comment>
<dbReference type="InterPro" id="IPR013749">
    <property type="entry name" value="PM/HMP-P_kinase-1"/>
</dbReference>
<dbReference type="PANTHER" id="PTHR20858">
    <property type="entry name" value="PHOSPHOMETHYLPYRIMIDINE KINASE"/>
    <property type="match status" value="1"/>
</dbReference>
<evidence type="ECO:0000256" key="7">
    <source>
        <dbReference type="ARBA" id="ARBA00022840"/>
    </source>
</evidence>
<keyword evidence="5" id="KW-0547">Nucleotide-binding</keyword>
<evidence type="ECO:0000256" key="8">
    <source>
        <dbReference type="ARBA" id="ARBA00022842"/>
    </source>
</evidence>
<dbReference type="PANTHER" id="PTHR20858:SF19">
    <property type="entry name" value="PYRIDOXINE KINASE"/>
    <property type="match status" value="1"/>
</dbReference>
<evidence type="ECO:0000256" key="9">
    <source>
        <dbReference type="ARBA" id="ARBA00042307"/>
    </source>
</evidence>
<evidence type="ECO:0000256" key="2">
    <source>
        <dbReference type="ARBA" id="ARBA00012104"/>
    </source>
</evidence>
<evidence type="ECO:0000256" key="11">
    <source>
        <dbReference type="ARBA" id="ARBA00042396"/>
    </source>
</evidence>
<accession>A0A939BNW2</accession>
<comment type="catalytic activity">
    <reaction evidence="13">
        <text>pyridoxal + ATP = pyridoxal 5'-phosphate + ADP + H(+)</text>
        <dbReference type="Rhea" id="RHEA:10224"/>
        <dbReference type="ChEBI" id="CHEBI:15378"/>
        <dbReference type="ChEBI" id="CHEBI:17310"/>
        <dbReference type="ChEBI" id="CHEBI:30616"/>
        <dbReference type="ChEBI" id="CHEBI:456216"/>
        <dbReference type="ChEBI" id="CHEBI:597326"/>
        <dbReference type="EC" id="2.7.1.35"/>
    </reaction>
</comment>
<evidence type="ECO:0000256" key="5">
    <source>
        <dbReference type="ARBA" id="ARBA00022741"/>
    </source>
</evidence>
<dbReference type="SUPFAM" id="SSF53613">
    <property type="entry name" value="Ribokinase-like"/>
    <property type="match status" value="1"/>
</dbReference>
<dbReference type="GO" id="GO:0008478">
    <property type="term" value="F:pyridoxal kinase activity"/>
    <property type="evidence" value="ECO:0007669"/>
    <property type="project" value="UniProtKB-EC"/>
</dbReference>
<keyword evidence="6 15" id="KW-0418">Kinase</keyword>
<keyword evidence="16" id="KW-1185">Reference proteome</keyword>
<evidence type="ECO:0000259" key="14">
    <source>
        <dbReference type="Pfam" id="PF08543"/>
    </source>
</evidence>
<dbReference type="Gene3D" id="3.40.1190.20">
    <property type="match status" value="1"/>
</dbReference>
<dbReference type="FunFam" id="3.40.1190.20:FF:000003">
    <property type="entry name" value="Phosphomethylpyrimidine kinase ThiD"/>
    <property type="match status" value="1"/>
</dbReference>
<keyword evidence="3 15" id="KW-0808">Transferase</keyword>
<feature type="domain" description="Pyridoxamine kinase/Phosphomethylpyrimidine kinase" evidence="14">
    <location>
        <begin position="13"/>
        <end position="258"/>
    </location>
</feature>
<dbReference type="Pfam" id="PF08543">
    <property type="entry name" value="Phos_pyr_kin"/>
    <property type="match status" value="1"/>
</dbReference>
<dbReference type="GO" id="GO:0005524">
    <property type="term" value="F:ATP binding"/>
    <property type="evidence" value="ECO:0007669"/>
    <property type="project" value="UniProtKB-KW"/>
</dbReference>
<dbReference type="NCBIfam" id="NF009077">
    <property type="entry name" value="PRK12412.1"/>
    <property type="match status" value="1"/>
</dbReference>
<keyword evidence="8" id="KW-0460">Magnesium</keyword>
<comment type="caution">
    <text evidence="15">The sequence shown here is derived from an EMBL/GenBank/DDBJ whole genome shotgun (WGS) entry which is preliminary data.</text>
</comment>
<evidence type="ECO:0000256" key="4">
    <source>
        <dbReference type="ARBA" id="ARBA00022723"/>
    </source>
</evidence>
<evidence type="ECO:0000256" key="1">
    <source>
        <dbReference type="ARBA" id="ARBA00009879"/>
    </source>
</evidence>
<evidence type="ECO:0000256" key="13">
    <source>
        <dbReference type="ARBA" id="ARBA00049293"/>
    </source>
</evidence>
<proteinExistence type="inferred from homology"/>
<organism evidence="15 16">
    <name type="scientific">Brevibacillus fulvus</name>
    <dbReference type="NCBI Taxonomy" id="1125967"/>
    <lineage>
        <taxon>Bacteria</taxon>
        <taxon>Bacillati</taxon>
        <taxon>Bacillota</taxon>
        <taxon>Bacilli</taxon>
        <taxon>Bacillales</taxon>
        <taxon>Paenibacillaceae</taxon>
        <taxon>Brevibacillus</taxon>
    </lineage>
</organism>
<sequence length="272" mass="29334">MAIYKALTIAGSDSSGGAGLQADLKTFQERDVYGMNALTVIVAQDENWGHNVFPVELDTIKAQIKTALSIIGVDALKTGMLFTPEIIELVGEQIAHYQFTNVVVDPVLICKGSGELLEPETVNSLRKALVPLAKVVTPNLFEAAQLSGLPQVETVEQMKEAAKIIHELGPAYVLIKGGRMENSDKAIDLLYDGQTFDEYVSEKIDTHNTHGAGCTYSAAICAELAKGKSVREAVELAKAFITEAIRHSFAFNSFTGPTYHAAYRKFGPGAQA</sequence>
<dbReference type="GO" id="GO:0005829">
    <property type="term" value="C:cytosol"/>
    <property type="evidence" value="ECO:0007669"/>
    <property type="project" value="TreeGrafter"/>
</dbReference>
<reference evidence="15" key="1">
    <citation type="submission" date="2021-01" db="EMBL/GenBank/DDBJ databases">
        <title>Genomic Encyclopedia of Type Strains, Phase IV (KMG-IV): sequencing the most valuable type-strain genomes for metagenomic binning, comparative biology and taxonomic classification.</title>
        <authorList>
            <person name="Goeker M."/>
        </authorList>
    </citation>
    <scope>NUCLEOTIDE SEQUENCE</scope>
    <source>
        <strain evidence="15">DSM 25523</strain>
    </source>
</reference>
<dbReference type="InterPro" id="IPR004399">
    <property type="entry name" value="HMP/HMP-P_kinase_dom"/>
</dbReference>
<keyword evidence="4" id="KW-0479">Metal-binding</keyword>
<dbReference type="GO" id="GO:0008902">
    <property type="term" value="F:hydroxymethylpyrimidine kinase activity"/>
    <property type="evidence" value="ECO:0007669"/>
    <property type="project" value="TreeGrafter"/>
</dbReference>
<dbReference type="GO" id="GO:0009228">
    <property type="term" value="P:thiamine biosynthetic process"/>
    <property type="evidence" value="ECO:0007669"/>
    <property type="project" value="InterPro"/>
</dbReference>
<dbReference type="InterPro" id="IPR029056">
    <property type="entry name" value="Ribokinase-like"/>
</dbReference>
<dbReference type="GO" id="GO:0008972">
    <property type="term" value="F:phosphomethylpyrimidine kinase activity"/>
    <property type="evidence" value="ECO:0007669"/>
    <property type="project" value="InterPro"/>
</dbReference>
<dbReference type="AlphaFoldDB" id="A0A939BNW2"/>
<dbReference type="GO" id="GO:0046872">
    <property type="term" value="F:metal ion binding"/>
    <property type="evidence" value="ECO:0007669"/>
    <property type="project" value="UniProtKB-KW"/>
</dbReference>
<dbReference type="Proteomes" id="UP000717624">
    <property type="component" value="Unassembled WGS sequence"/>
</dbReference>
<evidence type="ECO:0000256" key="12">
    <source>
        <dbReference type="ARBA" id="ARBA00042531"/>
    </source>
</evidence>
<dbReference type="EMBL" id="JAFBEB010000003">
    <property type="protein sequence ID" value="MBM7589725.1"/>
    <property type="molecule type" value="Genomic_DNA"/>
</dbReference>
<dbReference type="CDD" id="cd01169">
    <property type="entry name" value="HMPP_kinase"/>
    <property type="match status" value="1"/>
</dbReference>
<dbReference type="EC" id="2.7.1.35" evidence="2"/>
<evidence type="ECO:0000256" key="3">
    <source>
        <dbReference type="ARBA" id="ARBA00022679"/>
    </source>
</evidence>
<name>A0A939BNW2_9BACL</name>
<protein>
    <recommendedName>
        <fullName evidence="2">pyridoxal kinase</fullName>
        <ecNumber evidence="2">2.7.1.35</ecNumber>
    </recommendedName>
    <alternativeName>
        <fullName evidence="10">PN/PL/PM kinase</fullName>
    </alternativeName>
    <alternativeName>
        <fullName evidence="11">Pyridoxal kinase</fullName>
    </alternativeName>
    <alternativeName>
        <fullName evidence="9">Pyridoxamine kinase</fullName>
    </alternativeName>
    <alternativeName>
        <fullName evidence="12">Vitamin B6 kinase</fullName>
    </alternativeName>
</protein>
<keyword evidence="7" id="KW-0067">ATP-binding</keyword>
<evidence type="ECO:0000256" key="6">
    <source>
        <dbReference type="ARBA" id="ARBA00022777"/>
    </source>
</evidence>
<evidence type="ECO:0000313" key="16">
    <source>
        <dbReference type="Proteomes" id="UP000717624"/>
    </source>
</evidence>
<gene>
    <name evidence="15" type="ORF">JOD01_001325</name>
</gene>
<evidence type="ECO:0000256" key="10">
    <source>
        <dbReference type="ARBA" id="ARBA00042348"/>
    </source>
</evidence>